<dbReference type="OMA" id="FKLYCGA"/>
<evidence type="ECO:0000313" key="13">
    <source>
        <dbReference type="EMBL" id="CAY71177.1"/>
    </source>
</evidence>
<dbReference type="KEGG" id="ppa:PAS_chr3_1110"/>
<dbReference type="NCBIfam" id="TIGR00234">
    <property type="entry name" value="tyrS"/>
    <property type="match status" value="1"/>
</dbReference>
<keyword evidence="6 10" id="KW-0648">Protein biosynthesis</keyword>
<gene>
    <name evidence="13" type="ordered locus">PAS_chr3_1110</name>
</gene>
<keyword evidence="4 10" id="KW-0067">ATP-binding</keyword>
<dbReference type="GO" id="GO:0070184">
    <property type="term" value="P:mitochondrial tyrosyl-tRNA aminoacylation"/>
    <property type="evidence" value="ECO:0007669"/>
    <property type="project" value="EnsemblFungi"/>
</dbReference>
<evidence type="ECO:0000256" key="3">
    <source>
        <dbReference type="ARBA" id="ARBA00022741"/>
    </source>
</evidence>
<dbReference type="CDD" id="cd00805">
    <property type="entry name" value="TyrRS_core"/>
    <property type="match status" value="1"/>
</dbReference>
<proteinExistence type="inferred from homology"/>
<evidence type="ECO:0000259" key="12">
    <source>
        <dbReference type="Pfam" id="PF22421"/>
    </source>
</evidence>
<dbReference type="GO" id="GO:0005739">
    <property type="term" value="C:mitochondrion"/>
    <property type="evidence" value="ECO:0007669"/>
    <property type="project" value="EnsemblFungi"/>
</dbReference>
<keyword evidence="2 10" id="KW-0436">Ligase</keyword>
<dbReference type="FunCoup" id="C4R6J1">
    <property type="interactions" value="669"/>
</dbReference>
<dbReference type="AlphaFoldDB" id="C4R6J1"/>
<dbReference type="InterPro" id="IPR054608">
    <property type="entry name" value="SYY-like_C"/>
</dbReference>
<organism evidence="13 14">
    <name type="scientific">Komagataella phaffii (strain GS115 / ATCC 20864)</name>
    <name type="common">Yeast</name>
    <name type="synonym">Pichia pastoris</name>
    <dbReference type="NCBI Taxonomy" id="644223"/>
    <lineage>
        <taxon>Eukaryota</taxon>
        <taxon>Fungi</taxon>
        <taxon>Dikarya</taxon>
        <taxon>Ascomycota</taxon>
        <taxon>Saccharomycotina</taxon>
        <taxon>Pichiomycetes</taxon>
        <taxon>Pichiales</taxon>
        <taxon>Pichiaceae</taxon>
        <taxon>Komagataella</taxon>
    </lineage>
</organism>
<dbReference type="InterPro" id="IPR002305">
    <property type="entry name" value="aa-tRNA-synth_Ic"/>
</dbReference>
<dbReference type="HOGENOM" id="CLU_024003_0_0_1"/>
<keyword evidence="7 10" id="KW-0030">Aminoacyl-tRNA synthetase</keyword>
<dbReference type="Proteomes" id="UP000000314">
    <property type="component" value="Chromosome 3"/>
</dbReference>
<sequence length="494" mass="56225">MMKVKILQVGTLSCQLFKRRNSTLQILTKYGIDVTTEDCRRDLDDPILNHLKKRGLLSQCTHEPELSQLCSKRRLSLYCGADPSARSLHIGNLLPLMVLLHFNLRGHNIFPLVGGATGKVGDPSGRETERTEIQHEERESNVENIRKQMKSFFRRGVTFAHRRNQLFKDVEPGTQMLKNNIEWWENIRILDFLSTYGKFIKVNQMLARESIKKRLNSGMGIGFNEFTYQILQAFDFFVLYKNHNVQIQVGGNDQYGNIVAGIDFISRLHRNKADNAVHAPGAFGITVPLLTTSTGEKFGKSAGNAVFIDKYMTPSYQLYQYMINLSDGDVERFLNKFSLLPLSVIDKIVLKHKQNKKQRIGQKILAVELCDLIHGQGEGISNLIISETLFGGFLNFNTLEILEAFRKQGLLKTYKACMIENLSILNVLEDIYRQQKSRTELKKLIKGGSVSLGVKNTRIFDSDLRIKPDDALDGKLILIRVGKKDYHVIEVTSE</sequence>
<dbReference type="InParanoid" id="C4R6J1"/>
<feature type="region of interest" description="Disordered" evidence="11">
    <location>
        <begin position="120"/>
        <end position="141"/>
    </location>
</feature>
<dbReference type="SUPFAM" id="SSF55174">
    <property type="entry name" value="Alpha-L RNA-binding motif"/>
    <property type="match status" value="1"/>
</dbReference>
<comment type="similarity">
    <text evidence="10">Belongs to the class-I aminoacyl-tRNA synthetase family.</text>
</comment>
<evidence type="ECO:0000256" key="1">
    <source>
        <dbReference type="ARBA" id="ARBA00013160"/>
    </source>
</evidence>
<dbReference type="SUPFAM" id="SSF52374">
    <property type="entry name" value="Nucleotidylyl transferase"/>
    <property type="match status" value="1"/>
</dbReference>
<dbReference type="PRINTS" id="PR01040">
    <property type="entry name" value="TRNASYNTHTYR"/>
</dbReference>
<dbReference type="GO" id="GO:0003723">
    <property type="term" value="F:RNA binding"/>
    <property type="evidence" value="ECO:0007669"/>
    <property type="project" value="UniProtKB-KW"/>
</dbReference>
<dbReference type="Gene3D" id="3.40.50.620">
    <property type="entry name" value="HUPs"/>
    <property type="match status" value="1"/>
</dbReference>
<dbReference type="InterPro" id="IPR024088">
    <property type="entry name" value="Tyr-tRNA-ligase_bac-type"/>
</dbReference>
<evidence type="ECO:0000256" key="11">
    <source>
        <dbReference type="SAM" id="MobiDB-lite"/>
    </source>
</evidence>
<feature type="domain" description="Tyrosine--tRNA ligase SYY-like C-terminal" evidence="12">
    <location>
        <begin position="423"/>
        <end position="489"/>
    </location>
</feature>
<evidence type="ECO:0000256" key="4">
    <source>
        <dbReference type="ARBA" id="ARBA00022840"/>
    </source>
</evidence>
<feature type="compositionally biased region" description="Basic and acidic residues" evidence="11">
    <location>
        <begin position="124"/>
        <end position="141"/>
    </location>
</feature>
<dbReference type="GO" id="GO:0004831">
    <property type="term" value="F:tyrosine-tRNA ligase activity"/>
    <property type="evidence" value="ECO:0007669"/>
    <property type="project" value="UniProtKB-EC"/>
</dbReference>
<evidence type="ECO:0000256" key="2">
    <source>
        <dbReference type="ARBA" id="ARBA00022598"/>
    </source>
</evidence>
<accession>C4R6J1</accession>
<evidence type="ECO:0000256" key="8">
    <source>
        <dbReference type="ARBA" id="ARBA00033323"/>
    </source>
</evidence>
<evidence type="ECO:0000256" key="7">
    <source>
        <dbReference type="ARBA" id="ARBA00023146"/>
    </source>
</evidence>
<evidence type="ECO:0000256" key="10">
    <source>
        <dbReference type="RuleBase" id="RU361234"/>
    </source>
</evidence>
<evidence type="ECO:0000313" key="14">
    <source>
        <dbReference type="Proteomes" id="UP000000314"/>
    </source>
</evidence>
<dbReference type="PANTHER" id="PTHR11766">
    <property type="entry name" value="TYROSYL-TRNA SYNTHETASE"/>
    <property type="match status" value="1"/>
</dbReference>
<evidence type="ECO:0000256" key="9">
    <source>
        <dbReference type="ARBA" id="ARBA00048248"/>
    </source>
</evidence>
<dbReference type="GeneID" id="8200067"/>
<dbReference type="STRING" id="644223.C4R6J1"/>
<dbReference type="InterPro" id="IPR014729">
    <property type="entry name" value="Rossmann-like_a/b/a_fold"/>
</dbReference>
<evidence type="ECO:0000256" key="6">
    <source>
        <dbReference type="ARBA" id="ARBA00022917"/>
    </source>
</evidence>
<dbReference type="InterPro" id="IPR002307">
    <property type="entry name" value="Tyr-tRNA-ligase"/>
</dbReference>
<dbReference type="EMBL" id="FN392321">
    <property type="protein sequence ID" value="CAY71177.1"/>
    <property type="molecule type" value="Genomic_DNA"/>
</dbReference>
<dbReference type="eggNOG" id="KOG2623">
    <property type="taxonomic scope" value="Eukaryota"/>
</dbReference>
<dbReference type="SMR" id="C4R6J1"/>
<dbReference type="PANTHER" id="PTHR11766:SF0">
    <property type="entry name" value="TYROSINE--TRNA LIGASE, MITOCHONDRIAL"/>
    <property type="match status" value="1"/>
</dbReference>
<keyword evidence="3 10" id="KW-0547">Nucleotide-binding</keyword>
<dbReference type="GO" id="GO:0005829">
    <property type="term" value="C:cytosol"/>
    <property type="evidence" value="ECO:0007669"/>
    <property type="project" value="TreeGrafter"/>
</dbReference>
<dbReference type="FunFam" id="1.10.240.10:FF:000001">
    <property type="entry name" value="Tyrosine--tRNA ligase"/>
    <property type="match status" value="1"/>
</dbReference>
<reference evidence="13 14" key="1">
    <citation type="journal article" date="2009" name="Nat. Biotechnol.">
        <title>Genome sequence of the recombinant protein production host Pichia pastoris.</title>
        <authorList>
            <person name="De Schutter K."/>
            <person name="Lin Y.C."/>
            <person name="Tiels P."/>
            <person name="Van Hecke A."/>
            <person name="Glinka S."/>
            <person name="Weber-Lehmann J."/>
            <person name="Rouze P."/>
            <person name="Van de Peer Y."/>
            <person name="Callewaert N."/>
        </authorList>
    </citation>
    <scope>NUCLEOTIDE SEQUENCE [LARGE SCALE GENOMIC DNA]</scope>
    <source>
        <strain evidence="14">GS115 / ATCC 20864</strain>
    </source>
</reference>
<dbReference type="Gene3D" id="3.10.290.10">
    <property type="entry name" value="RNA-binding S4 domain"/>
    <property type="match status" value="1"/>
</dbReference>
<keyword evidence="5" id="KW-0694">RNA-binding</keyword>
<dbReference type="Pfam" id="PF00579">
    <property type="entry name" value="tRNA-synt_1b"/>
    <property type="match status" value="1"/>
</dbReference>
<dbReference type="GO" id="GO:0005524">
    <property type="term" value="F:ATP binding"/>
    <property type="evidence" value="ECO:0007669"/>
    <property type="project" value="UniProtKB-KW"/>
</dbReference>
<dbReference type="InterPro" id="IPR036986">
    <property type="entry name" value="S4_RNA-bd_sf"/>
</dbReference>
<protein>
    <recommendedName>
        <fullName evidence="1 10">Tyrosine--tRNA ligase</fullName>
        <ecNumber evidence="1 10">6.1.1.1</ecNumber>
    </recommendedName>
    <alternativeName>
        <fullName evidence="8 10">Tyrosyl-tRNA synthetase</fullName>
    </alternativeName>
</protein>
<dbReference type="RefSeq" id="XP_002493356.1">
    <property type="nucleotide sequence ID" value="XM_002493311.1"/>
</dbReference>
<dbReference type="Gene3D" id="1.10.240.10">
    <property type="entry name" value="Tyrosyl-Transfer RNA Synthetase"/>
    <property type="match status" value="1"/>
</dbReference>
<dbReference type="EC" id="6.1.1.1" evidence="1 10"/>
<dbReference type="OrthoDB" id="337870at2759"/>
<name>C4R6J1_KOMPG</name>
<keyword evidence="14" id="KW-1185">Reference proteome</keyword>
<comment type="catalytic activity">
    <reaction evidence="9 10">
        <text>tRNA(Tyr) + L-tyrosine + ATP = L-tyrosyl-tRNA(Tyr) + AMP + diphosphate + H(+)</text>
        <dbReference type="Rhea" id="RHEA:10220"/>
        <dbReference type="Rhea" id="RHEA-COMP:9706"/>
        <dbReference type="Rhea" id="RHEA-COMP:9707"/>
        <dbReference type="ChEBI" id="CHEBI:15378"/>
        <dbReference type="ChEBI" id="CHEBI:30616"/>
        <dbReference type="ChEBI" id="CHEBI:33019"/>
        <dbReference type="ChEBI" id="CHEBI:58315"/>
        <dbReference type="ChEBI" id="CHEBI:78442"/>
        <dbReference type="ChEBI" id="CHEBI:78536"/>
        <dbReference type="ChEBI" id="CHEBI:456215"/>
        <dbReference type="EC" id="6.1.1.1"/>
    </reaction>
</comment>
<dbReference type="Pfam" id="PF22421">
    <property type="entry name" value="SYY_C-terminal"/>
    <property type="match status" value="1"/>
</dbReference>
<evidence type="ECO:0000256" key="5">
    <source>
        <dbReference type="ARBA" id="ARBA00022884"/>
    </source>
</evidence>